<dbReference type="AlphaFoldDB" id="A0A4Y2W1J7"/>
<gene>
    <name evidence="1" type="ORF">AVEN_251276_1</name>
</gene>
<dbReference type="Proteomes" id="UP000499080">
    <property type="component" value="Unassembled WGS sequence"/>
</dbReference>
<comment type="caution">
    <text evidence="1">The sequence shown here is derived from an EMBL/GenBank/DDBJ whole genome shotgun (WGS) entry which is preliminary data.</text>
</comment>
<dbReference type="EMBL" id="BGPR01054057">
    <property type="protein sequence ID" value="GBO30842.1"/>
    <property type="molecule type" value="Genomic_DNA"/>
</dbReference>
<protein>
    <submittedName>
        <fullName evidence="1">Uncharacterized protein</fullName>
    </submittedName>
</protein>
<accession>A0A4Y2W1J7</accession>
<reference evidence="1 2" key="1">
    <citation type="journal article" date="2019" name="Sci. Rep.">
        <title>Orb-weaving spider Araneus ventricosus genome elucidates the spidroin gene catalogue.</title>
        <authorList>
            <person name="Kono N."/>
            <person name="Nakamura H."/>
            <person name="Ohtoshi R."/>
            <person name="Moran D.A.P."/>
            <person name="Shinohara A."/>
            <person name="Yoshida Y."/>
            <person name="Fujiwara M."/>
            <person name="Mori M."/>
            <person name="Tomita M."/>
            <person name="Arakawa K."/>
        </authorList>
    </citation>
    <scope>NUCLEOTIDE SEQUENCE [LARGE SCALE GENOMIC DNA]</scope>
</reference>
<keyword evidence="2" id="KW-1185">Reference proteome</keyword>
<evidence type="ECO:0000313" key="2">
    <source>
        <dbReference type="Proteomes" id="UP000499080"/>
    </source>
</evidence>
<name>A0A4Y2W1J7_ARAVE</name>
<proteinExistence type="predicted"/>
<organism evidence="1 2">
    <name type="scientific">Araneus ventricosus</name>
    <name type="common">Orbweaver spider</name>
    <name type="synonym">Epeira ventricosa</name>
    <dbReference type="NCBI Taxonomy" id="182803"/>
    <lineage>
        <taxon>Eukaryota</taxon>
        <taxon>Metazoa</taxon>
        <taxon>Ecdysozoa</taxon>
        <taxon>Arthropoda</taxon>
        <taxon>Chelicerata</taxon>
        <taxon>Arachnida</taxon>
        <taxon>Araneae</taxon>
        <taxon>Araneomorphae</taxon>
        <taxon>Entelegynae</taxon>
        <taxon>Araneoidea</taxon>
        <taxon>Araneidae</taxon>
        <taxon>Araneus</taxon>
    </lineage>
</organism>
<evidence type="ECO:0000313" key="1">
    <source>
        <dbReference type="EMBL" id="GBO30842.1"/>
    </source>
</evidence>
<sequence>MSSPQYRSGLYNPLPDLRRCEANSCSDLRRCEFKSYSDLRRCEFKSYKLYYYYQVSDPLFEELCRKWCEMGINVVLLYSQRRSKMRLKKTLNHIVLKIGTHVQEGFLMNILKVRCPRGGDRAAIWDFIPSFLVFPEYLEN</sequence>